<dbReference type="InterPro" id="IPR015920">
    <property type="entry name" value="Cellobiose_DH-like_cyt"/>
</dbReference>
<keyword evidence="5 8" id="KW-1133">Transmembrane helix</keyword>
<evidence type="ECO:0000259" key="10">
    <source>
        <dbReference type="SMART" id="SM00665"/>
    </source>
</evidence>
<keyword evidence="6 8" id="KW-0472">Membrane</keyword>
<comment type="caution">
    <text evidence="11">The sequence shown here is derived from an EMBL/GenBank/DDBJ whole genome shotgun (WGS) entry which is preliminary data.</text>
</comment>
<reference evidence="11 12" key="1">
    <citation type="submission" date="2018-05" db="EMBL/GenBank/DDBJ databases">
        <title>Whole genome sequencing for identification of molecular markers to develop diagnostic detection tools for the regulated plant pathogen Lachnellula willkommii.</title>
        <authorList>
            <person name="Giroux E."/>
            <person name="Bilodeau G."/>
        </authorList>
    </citation>
    <scope>NUCLEOTIDE SEQUENCE [LARGE SCALE GENOMIC DNA]</scope>
    <source>
        <strain evidence="11 12">CBS 625.97</strain>
    </source>
</reference>
<evidence type="ECO:0008006" key="13">
    <source>
        <dbReference type="Google" id="ProtNLM"/>
    </source>
</evidence>
<dbReference type="Proteomes" id="UP000481288">
    <property type="component" value="Unassembled WGS sequence"/>
</dbReference>
<dbReference type="Gene3D" id="1.20.120.1770">
    <property type="match status" value="1"/>
</dbReference>
<evidence type="ECO:0000256" key="5">
    <source>
        <dbReference type="ARBA" id="ARBA00022989"/>
    </source>
</evidence>
<dbReference type="Gene3D" id="2.60.40.1210">
    <property type="entry name" value="Cellobiose dehydrogenase, cytochrome domain"/>
    <property type="match status" value="1"/>
</dbReference>
<dbReference type="GO" id="GO:0016020">
    <property type="term" value="C:membrane"/>
    <property type="evidence" value="ECO:0007669"/>
    <property type="project" value="UniProtKB-SubCell"/>
</dbReference>
<evidence type="ECO:0000259" key="9">
    <source>
        <dbReference type="SMART" id="SM00664"/>
    </source>
</evidence>
<keyword evidence="4" id="KW-0249">Electron transport</keyword>
<accession>A0A7D8URY2</accession>
<evidence type="ECO:0000256" key="3">
    <source>
        <dbReference type="ARBA" id="ARBA00022692"/>
    </source>
</evidence>
<evidence type="ECO:0000313" key="12">
    <source>
        <dbReference type="Proteomes" id="UP000481288"/>
    </source>
</evidence>
<feature type="transmembrane region" description="Helical" evidence="8">
    <location>
        <begin position="365"/>
        <end position="387"/>
    </location>
</feature>
<feature type="domain" description="DOMON" evidence="9">
    <location>
        <begin position="63"/>
        <end position="154"/>
    </location>
</feature>
<evidence type="ECO:0000313" key="11">
    <source>
        <dbReference type="EMBL" id="TVY53942.1"/>
    </source>
</evidence>
<dbReference type="PANTHER" id="PTHR47797:SF1">
    <property type="entry name" value="CYTOCHROME B561 DOMAIN-CONTAINING PROTEIN-RELATED"/>
    <property type="match status" value="1"/>
</dbReference>
<dbReference type="AlphaFoldDB" id="A0A7D8URY2"/>
<evidence type="ECO:0000256" key="1">
    <source>
        <dbReference type="ARBA" id="ARBA00004370"/>
    </source>
</evidence>
<evidence type="ECO:0000256" key="7">
    <source>
        <dbReference type="SAM" id="MobiDB-lite"/>
    </source>
</evidence>
<dbReference type="SMART" id="SM00664">
    <property type="entry name" value="DoH"/>
    <property type="match status" value="1"/>
</dbReference>
<comment type="subcellular location">
    <subcellularLocation>
        <location evidence="1">Membrane</location>
    </subcellularLocation>
</comment>
<dbReference type="Pfam" id="PF03188">
    <property type="entry name" value="Cytochrom_B561"/>
    <property type="match status" value="1"/>
</dbReference>
<protein>
    <recommendedName>
        <fullName evidence="13">DOMON domain-containing protein</fullName>
    </recommendedName>
</protein>
<dbReference type="SUPFAM" id="SSF49344">
    <property type="entry name" value="CBD9-like"/>
    <property type="match status" value="1"/>
</dbReference>
<evidence type="ECO:0000256" key="2">
    <source>
        <dbReference type="ARBA" id="ARBA00022448"/>
    </source>
</evidence>
<keyword evidence="3 8" id="KW-0812">Transmembrane</keyword>
<sequence>VHFFHSVAFYVANTYLASSALAQQQSLCTVDNVCYSVNVPEASASSGSGDIFFQISGPANMSWIGLGQGTQMTGANIFMIYANSAGTNVTLSPRSGIGEKPPTTDSAASVTLLDGSGISDGMMKANVKCSNCNSWSAGTMNFTDAASKWIWAYKNGQPIASDSATAAVTFHSKFGKTQFDLTQARGGNNPNPFTATAAAATPGGIHSSPPTSSGGPPKYFTAVLIAHATLLPIAFVLLMPIGAIAIRLLSFKGLIWVHAGMMIFAYSIAIAGMGMGIWIALTVNKLDTYHAIIGLFVISCLIFQPVTGLVHHLLYKKTGGKNAATYPHVWWGRAIVTLGIINGGFGLQLARDYAPLANGSRKGEIAYGVVAGPMWILWMSVVVFASFKSRGKQQGDNEMVRTGSGEKIMTTNSQ</sequence>
<dbReference type="InterPro" id="IPR005018">
    <property type="entry name" value="DOMON_domain"/>
</dbReference>
<dbReference type="PANTHER" id="PTHR47797">
    <property type="entry name" value="DEHYDROGENASE, PUTATIVE (AFU_ORTHOLOGUE AFUA_8G05805)-RELATED"/>
    <property type="match status" value="1"/>
</dbReference>
<feature type="non-terminal residue" evidence="11">
    <location>
        <position position="1"/>
    </location>
</feature>
<name>A0A7D8URY2_9HELO</name>
<dbReference type="CDD" id="cd08760">
    <property type="entry name" value="Cyt_b561_FRRS1_like"/>
    <property type="match status" value="1"/>
</dbReference>
<dbReference type="InterPro" id="IPR006593">
    <property type="entry name" value="Cyt_b561/ferric_Rdtase_TM"/>
</dbReference>
<feature type="domain" description="Cytochrome b561" evidence="10">
    <location>
        <begin position="226"/>
        <end position="347"/>
    </location>
</feature>
<dbReference type="Pfam" id="PF16010">
    <property type="entry name" value="CDH-cyt"/>
    <property type="match status" value="1"/>
</dbReference>
<dbReference type="CDD" id="cd09630">
    <property type="entry name" value="CDH_like_cytochrome"/>
    <property type="match status" value="1"/>
</dbReference>
<feature type="transmembrane region" description="Helical" evidence="8">
    <location>
        <begin position="330"/>
        <end position="350"/>
    </location>
</feature>
<gene>
    <name evidence="11" type="ORF">LCER1_G007524</name>
</gene>
<evidence type="ECO:0000256" key="4">
    <source>
        <dbReference type="ARBA" id="ARBA00022982"/>
    </source>
</evidence>
<proteinExistence type="predicted"/>
<evidence type="ECO:0000256" key="6">
    <source>
        <dbReference type="ARBA" id="ARBA00023136"/>
    </source>
</evidence>
<dbReference type="SMART" id="SM00665">
    <property type="entry name" value="B561"/>
    <property type="match status" value="1"/>
</dbReference>
<feature type="region of interest" description="Disordered" evidence="7">
    <location>
        <begin position="394"/>
        <end position="414"/>
    </location>
</feature>
<evidence type="ECO:0000256" key="8">
    <source>
        <dbReference type="SAM" id="Phobius"/>
    </source>
</evidence>
<feature type="transmembrane region" description="Helical" evidence="8">
    <location>
        <begin position="219"/>
        <end position="249"/>
    </location>
</feature>
<organism evidence="11 12">
    <name type="scientific">Lachnellula cervina</name>
    <dbReference type="NCBI Taxonomy" id="1316786"/>
    <lineage>
        <taxon>Eukaryota</taxon>
        <taxon>Fungi</taxon>
        <taxon>Dikarya</taxon>
        <taxon>Ascomycota</taxon>
        <taxon>Pezizomycotina</taxon>
        <taxon>Leotiomycetes</taxon>
        <taxon>Helotiales</taxon>
        <taxon>Lachnaceae</taxon>
        <taxon>Lachnellula</taxon>
    </lineage>
</organism>
<dbReference type="OrthoDB" id="19261at2759"/>
<keyword evidence="2" id="KW-0813">Transport</keyword>
<feature type="transmembrane region" description="Helical" evidence="8">
    <location>
        <begin position="289"/>
        <end position="310"/>
    </location>
</feature>
<keyword evidence="12" id="KW-1185">Reference proteome</keyword>
<feature type="transmembrane region" description="Helical" evidence="8">
    <location>
        <begin position="261"/>
        <end position="283"/>
    </location>
</feature>
<dbReference type="EMBL" id="QGMG01000394">
    <property type="protein sequence ID" value="TVY53942.1"/>
    <property type="molecule type" value="Genomic_DNA"/>
</dbReference>